<dbReference type="PATRIC" id="fig|1303.44.peg.1933"/>
<evidence type="ECO:0000313" key="1">
    <source>
        <dbReference type="EMBL" id="KEQ49348.1"/>
    </source>
</evidence>
<name>A0A081R2C5_STROR</name>
<sequence>MDTNINTIDSSYTSDVVTYDDSQIDTIINELNEIVNLLSSIDTEISGLDSNDTEWKGESKNQYLDLKLFLKSYHSDYGKSIEELRKVVSGLKTLLGSISTSNVIKEIDNA</sequence>
<dbReference type="RefSeq" id="WP_042903183.1">
    <property type="nucleotide sequence ID" value="NZ_JPGB01000007.1"/>
</dbReference>
<dbReference type="AlphaFoldDB" id="A0A081R2C5"/>
<gene>
    <name evidence="1" type="ORF">SK143_2024</name>
</gene>
<reference evidence="1 2" key="1">
    <citation type="submission" date="2014-05" db="EMBL/GenBank/DDBJ databases">
        <authorList>
            <person name="Daugherty S.C."/>
            <person name="Tallon L.J."/>
            <person name="Sadzewicz L."/>
            <person name="Kilian M."/>
            <person name="Tettelin H."/>
        </authorList>
    </citation>
    <scope>NUCLEOTIDE SEQUENCE [LARGE SCALE GENOMIC DNA]</scope>
    <source>
        <strain evidence="1 2">SK143</strain>
    </source>
</reference>
<proteinExistence type="predicted"/>
<organism evidence="1 2">
    <name type="scientific">Streptococcus oralis</name>
    <dbReference type="NCBI Taxonomy" id="1303"/>
    <lineage>
        <taxon>Bacteria</taxon>
        <taxon>Bacillati</taxon>
        <taxon>Bacillota</taxon>
        <taxon>Bacilli</taxon>
        <taxon>Lactobacillales</taxon>
        <taxon>Streptococcaceae</taxon>
        <taxon>Streptococcus</taxon>
    </lineage>
</organism>
<comment type="caution">
    <text evidence="1">The sequence shown here is derived from an EMBL/GenBank/DDBJ whole genome shotgun (WGS) entry which is preliminary data.</text>
</comment>
<dbReference type="Proteomes" id="UP000028098">
    <property type="component" value="Unassembled WGS sequence"/>
</dbReference>
<accession>A0A081R2C5</accession>
<protein>
    <recommendedName>
        <fullName evidence="3">WXG100 family type VII secretion target</fullName>
    </recommendedName>
</protein>
<dbReference type="EMBL" id="JPGB01000007">
    <property type="protein sequence ID" value="KEQ49348.1"/>
    <property type="molecule type" value="Genomic_DNA"/>
</dbReference>
<evidence type="ECO:0000313" key="2">
    <source>
        <dbReference type="Proteomes" id="UP000028098"/>
    </source>
</evidence>
<evidence type="ECO:0008006" key="3">
    <source>
        <dbReference type="Google" id="ProtNLM"/>
    </source>
</evidence>